<evidence type="ECO:0000313" key="4">
    <source>
        <dbReference type="Proteomes" id="UP001303046"/>
    </source>
</evidence>
<keyword evidence="4" id="KW-1185">Reference proteome</keyword>
<dbReference type="Pfam" id="PF07773">
    <property type="entry name" value="TCTN_DUF1619"/>
    <property type="match status" value="1"/>
</dbReference>
<keyword evidence="1" id="KW-0812">Transmembrane</keyword>
<keyword evidence="1" id="KW-1133">Transmembrane helix</keyword>
<dbReference type="PANTHER" id="PTHR14611">
    <property type="entry name" value="TECTONIC FAMILY MEMBER"/>
    <property type="match status" value="1"/>
</dbReference>
<comment type="caution">
    <text evidence="3">The sequence shown here is derived from an EMBL/GenBank/DDBJ whole genome shotgun (WGS) entry which is preliminary data.</text>
</comment>
<protein>
    <recommendedName>
        <fullName evidence="2">Tectonic-1-3 domain-containing protein</fullName>
    </recommendedName>
</protein>
<dbReference type="EMBL" id="JAVFWL010000004">
    <property type="protein sequence ID" value="KAK6747536.1"/>
    <property type="molecule type" value="Genomic_DNA"/>
</dbReference>
<dbReference type="Proteomes" id="UP001303046">
    <property type="component" value="Unassembled WGS sequence"/>
</dbReference>
<dbReference type="InterPro" id="IPR011677">
    <property type="entry name" value="TCTN1-3_dom"/>
</dbReference>
<keyword evidence="1" id="KW-0472">Membrane</keyword>
<organism evidence="3 4">
    <name type="scientific">Necator americanus</name>
    <name type="common">Human hookworm</name>
    <dbReference type="NCBI Taxonomy" id="51031"/>
    <lineage>
        <taxon>Eukaryota</taxon>
        <taxon>Metazoa</taxon>
        <taxon>Ecdysozoa</taxon>
        <taxon>Nematoda</taxon>
        <taxon>Chromadorea</taxon>
        <taxon>Rhabditida</taxon>
        <taxon>Rhabditina</taxon>
        <taxon>Rhabditomorpha</taxon>
        <taxon>Strongyloidea</taxon>
        <taxon>Ancylostomatidae</taxon>
        <taxon>Bunostominae</taxon>
        <taxon>Necator</taxon>
    </lineage>
</organism>
<name>A0ABR1DDM5_NECAM</name>
<proteinExistence type="predicted"/>
<evidence type="ECO:0000256" key="1">
    <source>
        <dbReference type="SAM" id="Phobius"/>
    </source>
</evidence>
<sequence>MLILLFVLLRNVHSDTDSDRTCHKSVLFHRVDSILPSTGLFCVIRTNEDSHIGNVPIIQTEEQWSDYVVENPGLDSGKTSHTSSPPLLLVKKDDTVLEFLLPSSFMGSKCSGTQQVALGFSQSVSCSPPFYPFNETECLSNDFLSAQTLFESPIISVSLTIAMNNTLVMDANVSSIQYVTVTASNYSTFKQTFNVNFKNVLEQTVQEKKDGFVQGQIIYSIKDDGSSTPFSLPKSGPCRKESHVPVKFLVNTTTACTVRASRCNEIQEMVRDILEEFVPVWISNSPLTDSANDTNALVIRKNWTDETKPDIGCLITTEFTINVHFAKQGTNGNRVIVSTTYNMYSEKITLASETTVVLRFALHFIDATPPPSLLFAALPQIDLRLPNDFFYPFLTKFAASHTIVGMFLILHISYLVSQF</sequence>
<evidence type="ECO:0000259" key="2">
    <source>
        <dbReference type="Pfam" id="PF07773"/>
    </source>
</evidence>
<dbReference type="PANTHER" id="PTHR14611:SF2">
    <property type="entry name" value="TECTONIC"/>
    <property type="match status" value="1"/>
</dbReference>
<dbReference type="InterPro" id="IPR040354">
    <property type="entry name" value="TCTN1-3"/>
</dbReference>
<reference evidence="3 4" key="1">
    <citation type="submission" date="2023-08" db="EMBL/GenBank/DDBJ databases">
        <title>A Necator americanus chromosomal reference genome.</title>
        <authorList>
            <person name="Ilik V."/>
            <person name="Petrzelkova K.J."/>
            <person name="Pardy F."/>
            <person name="Fuh T."/>
            <person name="Niatou-Singa F.S."/>
            <person name="Gouil Q."/>
            <person name="Baker L."/>
            <person name="Ritchie M.E."/>
            <person name="Jex A.R."/>
            <person name="Gazzola D."/>
            <person name="Li H."/>
            <person name="Toshio Fujiwara R."/>
            <person name="Zhan B."/>
            <person name="Aroian R.V."/>
            <person name="Pafco B."/>
            <person name="Schwarz E.M."/>
        </authorList>
    </citation>
    <scope>NUCLEOTIDE SEQUENCE [LARGE SCALE GENOMIC DNA]</scope>
    <source>
        <strain evidence="3 4">Aroian</strain>
        <tissue evidence="3">Whole animal</tissue>
    </source>
</reference>
<gene>
    <name evidence="3" type="primary">Necator_chrIV.g13916</name>
    <name evidence="3" type="ORF">RB195_000624</name>
</gene>
<evidence type="ECO:0000313" key="3">
    <source>
        <dbReference type="EMBL" id="KAK6747536.1"/>
    </source>
</evidence>
<feature type="domain" description="Tectonic-1-3" evidence="2">
    <location>
        <begin position="234"/>
        <end position="366"/>
    </location>
</feature>
<accession>A0ABR1DDM5</accession>
<feature type="transmembrane region" description="Helical" evidence="1">
    <location>
        <begin position="389"/>
        <end position="416"/>
    </location>
</feature>